<dbReference type="Proteomes" id="UP000694925">
    <property type="component" value="Unplaced"/>
</dbReference>
<keyword evidence="1" id="KW-0812">Transmembrane</keyword>
<proteinExistence type="predicted"/>
<evidence type="ECO:0000313" key="3">
    <source>
        <dbReference type="RefSeq" id="XP_026675421.1"/>
    </source>
</evidence>
<dbReference type="GeneID" id="113465226"/>
<gene>
    <name evidence="3" type="primary">LOC113465226</name>
</gene>
<accession>A0AAJ7SC82</accession>
<feature type="transmembrane region" description="Helical" evidence="1">
    <location>
        <begin position="73"/>
        <end position="92"/>
    </location>
</feature>
<dbReference type="KEGG" id="ccal:113465226"/>
<reference evidence="3" key="1">
    <citation type="submission" date="2025-08" db="UniProtKB">
        <authorList>
            <consortium name="RefSeq"/>
        </authorList>
    </citation>
    <scope>IDENTIFICATION</scope>
    <source>
        <tissue evidence="3">Whole body</tissue>
    </source>
</reference>
<name>A0AAJ7SC82_9HYME</name>
<dbReference type="RefSeq" id="XP_026675421.1">
    <property type="nucleotide sequence ID" value="XM_026819620.1"/>
</dbReference>
<dbReference type="AlphaFoldDB" id="A0AAJ7SC82"/>
<feature type="transmembrane region" description="Helical" evidence="1">
    <location>
        <begin position="46"/>
        <end position="67"/>
    </location>
</feature>
<evidence type="ECO:0000313" key="2">
    <source>
        <dbReference type="Proteomes" id="UP000694925"/>
    </source>
</evidence>
<sequence length="133" mass="15575">MVCHEWMRPFRKLIHTQISFLNYSSLGGVDPNRSTFVKFLYLSYKVWMLTMMNIFAITILADIYVNWNKLSVTTDDGCIFAGIVVVIFKAIIHQARRKDMIRLLNDILNCADDLCEFSGRYYCFRCVVSRPRS</sequence>
<keyword evidence="1" id="KW-1133">Transmembrane helix</keyword>
<protein>
    <submittedName>
        <fullName evidence="3">Uncharacterized protein LOC113465226</fullName>
    </submittedName>
</protein>
<organism evidence="2 3">
    <name type="scientific">Ceratina calcarata</name>
    <dbReference type="NCBI Taxonomy" id="156304"/>
    <lineage>
        <taxon>Eukaryota</taxon>
        <taxon>Metazoa</taxon>
        <taxon>Ecdysozoa</taxon>
        <taxon>Arthropoda</taxon>
        <taxon>Hexapoda</taxon>
        <taxon>Insecta</taxon>
        <taxon>Pterygota</taxon>
        <taxon>Neoptera</taxon>
        <taxon>Endopterygota</taxon>
        <taxon>Hymenoptera</taxon>
        <taxon>Apocrita</taxon>
        <taxon>Aculeata</taxon>
        <taxon>Apoidea</taxon>
        <taxon>Anthophila</taxon>
        <taxon>Apidae</taxon>
        <taxon>Ceratina</taxon>
        <taxon>Zadontomerus</taxon>
    </lineage>
</organism>
<keyword evidence="2" id="KW-1185">Reference proteome</keyword>
<keyword evidence="1" id="KW-0472">Membrane</keyword>
<evidence type="ECO:0000256" key="1">
    <source>
        <dbReference type="SAM" id="Phobius"/>
    </source>
</evidence>